<dbReference type="InterPro" id="IPR036388">
    <property type="entry name" value="WH-like_DNA-bd_sf"/>
</dbReference>
<dbReference type="Proteomes" id="UP000188354">
    <property type="component" value="Chromosome LG02"/>
</dbReference>
<organism evidence="6 7">
    <name type="scientific">Lupinus angustifolius</name>
    <name type="common">Narrow-leaved blue lupine</name>
    <dbReference type="NCBI Taxonomy" id="3871"/>
    <lineage>
        <taxon>Eukaryota</taxon>
        <taxon>Viridiplantae</taxon>
        <taxon>Streptophyta</taxon>
        <taxon>Embryophyta</taxon>
        <taxon>Tracheophyta</taxon>
        <taxon>Spermatophyta</taxon>
        <taxon>Magnoliopsida</taxon>
        <taxon>eudicotyledons</taxon>
        <taxon>Gunneridae</taxon>
        <taxon>Pentapetalae</taxon>
        <taxon>rosids</taxon>
        <taxon>fabids</taxon>
        <taxon>Fabales</taxon>
        <taxon>Fabaceae</taxon>
        <taxon>Papilionoideae</taxon>
        <taxon>50 kb inversion clade</taxon>
        <taxon>genistoids sensu lato</taxon>
        <taxon>core genistoids</taxon>
        <taxon>Genisteae</taxon>
        <taxon>Lupinus</taxon>
    </lineage>
</organism>
<evidence type="ECO:0000313" key="6">
    <source>
        <dbReference type="EMBL" id="OIW17526.1"/>
    </source>
</evidence>
<feature type="coiled-coil region" evidence="3">
    <location>
        <begin position="20"/>
        <end position="47"/>
    </location>
</feature>
<evidence type="ECO:0000256" key="3">
    <source>
        <dbReference type="SAM" id="Coils"/>
    </source>
</evidence>
<evidence type="ECO:0000313" key="7">
    <source>
        <dbReference type="Proteomes" id="UP000188354"/>
    </source>
</evidence>
<dbReference type="InterPro" id="IPR044974">
    <property type="entry name" value="Disease_R_plants"/>
</dbReference>
<evidence type="ECO:0000256" key="1">
    <source>
        <dbReference type="ARBA" id="ARBA00022737"/>
    </source>
</evidence>
<dbReference type="InterPro" id="IPR042197">
    <property type="entry name" value="Apaf_helical"/>
</dbReference>
<evidence type="ECO:0000259" key="4">
    <source>
        <dbReference type="Pfam" id="PF00931"/>
    </source>
</evidence>
<name>A0A4P1RSG7_LUPAN</name>
<dbReference type="FunFam" id="3.40.50.300:FF:001091">
    <property type="entry name" value="Probable disease resistance protein At1g61300"/>
    <property type="match status" value="1"/>
</dbReference>
<dbReference type="SUPFAM" id="SSF52540">
    <property type="entry name" value="P-loop containing nucleoside triphosphate hydrolases"/>
    <property type="match status" value="1"/>
</dbReference>
<dbReference type="InterPro" id="IPR058922">
    <property type="entry name" value="WHD_DRP"/>
</dbReference>
<dbReference type="Gene3D" id="1.10.8.430">
    <property type="entry name" value="Helical domain of apoptotic protease-activating factors"/>
    <property type="match status" value="1"/>
</dbReference>
<keyword evidence="2" id="KW-0611">Plant defense</keyword>
<protein>
    <submittedName>
        <fullName evidence="6">Uncharacterized protein</fullName>
    </submittedName>
</protein>
<dbReference type="Gene3D" id="3.40.50.300">
    <property type="entry name" value="P-loop containing nucleotide triphosphate hydrolases"/>
    <property type="match status" value="1"/>
</dbReference>
<keyword evidence="1" id="KW-0677">Repeat</keyword>
<dbReference type="Pfam" id="PF00931">
    <property type="entry name" value="NB-ARC"/>
    <property type="match status" value="1"/>
</dbReference>
<dbReference type="InterPro" id="IPR002182">
    <property type="entry name" value="NB-ARC"/>
</dbReference>
<dbReference type="GO" id="GO:0098542">
    <property type="term" value="P:defense response to other organism"/>
    <property type="evidence" value="ECO:0007669"/>
    <property type="project" value="TreeGrafter"/>
</dbReference>
<dbReference type="AlphaFoldDB" id="A0A4P1RSG7"/>
<keyword evidence="7" id="KW-1185">Reference proteome</keyword>
<dbReference type="EMBL" id="CM007362">
    <property type="protein sequence ID" value="OIW17526.1"/>
    <property type="molecule type" value="Genomic_DNA"/>
</dbReference>
<proteinExistence type="predicted"/>
<dbReference type="InterPro" id="IPR027417">
    <property type="entry name" value="P-loop_NTPase"/>
</dbReference>
<accession>A0A4P1RSG7</accession>
<reference evidence="6 7" key="1">
    <citation type="journal article" date="2017" name="Plant Biotechnol. J.">
        <title>A comprehensive draft genome sequence for lupin (Lupinus angustifolius), an emerging health food: insights into plant-microbe interactions and legume evolution.</title>
        <authorList>
            <person name="Hane J.K."/>
            <person name="Ming Y."/>
            <person name="Kamphuis L.G."/>
            <person name="Nelson M.N."/>
            <person name="Garg G."/>
            <person name="Atkins C.A."/>
            <person name="Bayer P.E."/>
            <person name="Bravo A."/>
            <person name="Bringans S."/>
            <person name="Cannon S."/>
            <person name="Edwards D."/>
            <person name="Foley R."/>
            <person name="Gao L.L."/>
            <person name="Harrison M.J."/>
            <person name="Huang W."/>
            <person name="Hurgobin B."/>
            <person name="Li S."/>
            <person name="Liu C.W."/>
            <person name="McGrath A."/>
            <person name="Morahan G."/>
            <person name="Murray J."/>
            <person name="Weller J."/>
            <person name="Jian J."/>
            <person name="Singh K.B."/>
        </authorList>
    </citation>
    <scope>NUCLEOTIDE SEQUENCE [LARGE SCALE GENOMIC DNA]</scope>
    <source>
        <strain evidence="7">cv. Tanjil</strain>
        <tissue evidence="6">Whole plant</tissue>
    </source>
</reference>
<feature type="domain" description="NB-ARC" evidence="4">
    <location>
        <begin position="134"/>
        <end position="304"/>
    </location>
</feature>
<dbReference type="Gene3D" id="1.10.10.10">
    <property type="entry name" value="Winged helix-like DNA-binding domain superfamily/Winged helix DNA-binding domain"/>
    <property type="match status" value="1"/>
</dbReference>
<dbReference type="Pfam" id="PF23559">
    <property type="entry name" value="WHD_DRP"/>
    <property type="match status" value="1"/>
</dbReference>
<dbReference type="Gramene" id="OIW17526">
    <property type="protein sequence ID" value="OIW17526"/>
    <property type="gene ID" value="TanjilG_22638"/>
</dbReference>
<feature type="domain" description="Disease resistance protein winged helix" evidence="5">
    <location>
        <begin position="392"/>
        <end position="464"/>
    </location>
</feature>
<dbReference type="GO" id="GO:0043531">
    <property type="term" value="F:ADP binding"/>
    <property type="evidence" value="ECO:0007669"/>
    <property type="project" value="InterPro"/>
</dbReference>
<dbReference type="PANTHER" id="PTHR23155:SF1052">
    <property type="entry name" value="DISEASE RESISTANCE PROTEIN RPM1"/>
    <property type="match status" value="1"/>
</dbReference>
<dbReference type="PRINTS" id="PR00364">
    <property type="entry name" value="DISEASERSIST"/>
</dbReference>
<gene>
    <name evidence="6" type="ORF">TanjilG_22638</name>
</gene>
<dbReference type="FunFam" id="1.10.10.10:FF:000322">
    <property type="entry name" value="Probable disease resistance protein At1g63360"/>
    <property type="match status" value="1"/>
</dbReference>
<keyword evidence="3" id="KW-0175">Coiled coil</keyword>
<evidence type="ECO:0000259" key="5">
    <source>
        <dbReference type="Pfam" id="PF23559"/>
    </source>
</evidence>
<sequence length="537" mass="62061">MIYDRMAATTEQEDKGDNGMKRKVMELREASLRIEEVTEDYMNTQQQQQSHDPGCVAIFQAATNFIKTMFHRLRVSYEIRDIKTSIREINERSGLQIQSFLEQGTSSGRQNVLPQHALRRNALYVEEEDVVGFEGPKQELIGWLEETQPKRTVIIVVGMGGQGKTTLAKIVYDKVIGDFDCHAWITVSQTYSKEDLLRTMLKKLGENIYNVSEMNLESLTNEVRKYLSQKRYSIFFDDVWNKDFWSEIESAMLDDKNRSRVVITTRDVEVANFCKKSSFHIHNLQRLSSQESMKLFCKKAFQNEPDDICLAGLEEISSNIVEKCEGLPLAIVAIGSLIACNGKNSLELQKSCKTLIYELDKNPNSTGITNILGLSYDALSYRLKSCFMYFGIYSEDYEVEHKRLIRKWIAEGFVKFDECHKTLDEVGEEYLKELIQRSLVQVSSFKIDGKPKRYRVHDLLHEMILTKIKDIGFCHFVGNDHSMISGKILRLQITDDSNVDYFKDASIEKSFIRSIHVFGNEELPKDFMKMILTKCRR</sequence>
<evidence type="ECO:0000256" key="2">
    <source>
        <dbReference type="ARBA" id="ARBA00022821"/>
    </source>
</evidence>
<dbReference type="PANTHER" id="PTHR23155">
    <property type="entry name" value="DISEASE RESISTANCE PROTEIN RP"/>
    <property type="match status" value="1"/>
</dbReference>